<evidence type="ECO:0000259" key="7">
    <source>
        <dbReference type="SMART" id="SM01329"/>
    </source>
</evidence>
<dbReference type="InterPro" id="IPR020946">
    <property type="entry name" value="Flavin_mOase-like"/>
</dbReference>
<organism evidence="8 9">
    <name type="scientific">Anisodus acutangulus</name>
    <dbReference type="NCBI Taxonomy" id="402998"/>
    <lineage>
        <taxon>Eukaryota</taxon>
        <taxon>Viridiplantae</taxon>
        <taxon>Streptophyta</taxon>
        <taxon>Embryophyta</taxon>
        <taxon>Tracheophyta</taxon>
        <taxon>Spermatophyta</taxon>
        <taxon>Magnoliopsida</taxon>
        <taxon>eudicotyledons</taxon>
        <taxon>Gunneridae</taxon>
        <taxon>Pentapetalae</taxon>
        <taxon>asterids</taxon>
        <taxon>lamiids</taxon>
        <taxon>Solanales</taxon>
        <taxon>Solanaceae</taxon>
        <taxon>Solanoideae</taxon>
        <taxon>Hyoscyameae</taxon>
        <taxon>Anisodus</taxon>
    </lineage>
</organism>
<keyword evidence="3 6" id="KW-0285">Flavoprotein</keyword>
<dbReference type="EMBL" id="JAJAGQ010000022">
    <property type="protein sequence ID" value="KAJ8530327.1"/>
    <property type="molecule type" value="Genomic_DNA"/>
</dbReference>
<dbReference type="AlphaFoldDB" id="A0A9Q1L790"/>
<dbReference type="SMART" id="SM01329">
    <property type="entry name" value="Iso_dh"/>
    <property type="match status" value="1"/>
</dbReference>
<reference evidence="9" key="1">
    <citation type="journal article" date="2023" name="Proc. Natl. Acad. Sci. U.S.A.">
        <title>Genomic and structural basis for evolution of tropane alkaloid biosynthesis.</title>
        <authorList>
            <person name="Wanga Y.-J."/>
            <person name="Taina T."/>
            <person name="Yua J.-Y."/>
            <person name="Lia J."/>
            <person name="Xua B."/>
            <person name="Chenc J."/>
            <person name="D'Auriad J.C."/>
            <person name="Huanga J.-P."/>
            <person name="Huanga S.-X."/>
        </authorList>
    </citation>
    <scope>NUCLEOTIDE SEQUENCE [LARGE SCALE GENOMIC DNA]</scope>
    <source>
        <strain evidence="9">cv. KIB-2019</strain>
    </source>
</reference>
<dbReference type="SUPFAM" id="SSF51905">
    <property type="entry name" value="FAD/NAD(P)-binding domain"/>
    <property type="match status" value="1"/>
</dbReference>
<keyword evidence="9" id="KW-1185">Reference proteome</keyword>
<keyword evidence="6" id="KW-0503">Monooxygenase</keyword>
<dbReference type="GO" id="GO:0050661">
    <property type="term" value="F:NADP binding"/>
    <property type="evidence" value="ECO:0007669"/>
    <property type="project" value="InterPro"/>
</dbReference>
<evidence type="ECO:0000313" key="8">
    <source>
        <dbReference type="EMBL" id="KAJ8530327.1"/>
    </source>
</evidence>
<keyword evidence="4 6" id="KW-0274">FAD</keyword>
<dbReference type="Pfam" id="PF00743">
    <property type="entry name" value="FMO-like"/>
    <property type="match status" value="1"/>
</dbReference>
<gene>
    <name evidence="8" type="ORF">K7X08_037162</name>
</gene>
<dbReference type="SUPFAM" id="SSF53659">
    <property type="entry name" value="Isocitrate/Isopropylmalate dehydrogenase-like"/>
    <property type="match status" value="1"/>
</dbReference>
<evidence type="ECO:0000256" key="3">
    <source>
        <dbReference type="ARBA" id="ARBA00022630"/>
    </source>
</evidence>
<dbReference type="PANTHER" id="PTHR23023">
    <property type="entry name" value="DIMETHYLANILINE MONOOXYGENASE"/>
    <property type="match status" value="1"/>
</dbReference>
<evidence type="ECO:0000256" key="1">
    <source>
        <dbReference type="ARBA" id="ARBA00007769"/>
    </source>
</evidence>
<dbReference type="InterPro" id="IPR024084">
    <property type="entry name" value="IsoPropMal-DH-like_dom"/>
</dbReference>
<name>A0A9Q1L790_9SOLA</name>
<comment type="cofactor">
    <cofactor evidence="6">
        <name>FAD</name>
        <dbReference type="ChEBI" id="CHEBI:57692"/>
    </cofactor>
</comment>
<comment type="similarity">
    <text evidence="1">Belongs to the isocitrate and isopropylmalate dehydrogenases family.</text>
</comment>
<comment type="caution">
    <text evidence="8">The sequence shown here is derived from an EMBL/GenBank/DDBJ whole genome shotgun (WGS) entry which is preliminary data.</text>
</comment>
<protein>
    <recommendedName>
        <fullName evidence="6">Flavin-containing monooxygenase</fullName>
        <ecNumber evidence="6">1.-.-.-</ecNumber>
    </recommendedName>
</protein>
<evidence type="ECO:0000256" key="4">
    <source>
        <dbReference type="ARBA" id="ARBA00022827"/>
    </source>
</evidence>
<dbReference type="Gene3D" id="3.50.50.60">
    <property type="entry name" value="FAD/NAD(P)-binding domain"/>
    <property type="match status" value="2"/>
</dbReference>
<dbReference type="InterPro" id="IPR036188">
    <property type="entry name" value="FAD/NAD-bd_sf"/>
</dbReference>
<feature type="domain" description="Isopropylmalate dehydrogenase-like" evidence="7">
    <location>
        <begin position="1"/>
        <end position="171"/>
    </location>
</feature>
<evidence type="ECO:0000256" key="6">
    <source>
        <dbReference type="RuleBase" id="RU361177"/>
    </source>
</evidence>
<dbReference type="Proteomes" id="UP001152561">
    <property type="component" value="Unassembled WGS sequence"/>
</dbReference>
<dbReference type="InterPro" id="IPR050346">
    <property type="entry name" value="FMO-like"/>
</dbReference>
<dbReference type="Gene3D" id="3.40.718.10">
    <property type="entry name" value="Isopropylmalate Dehydrogenase"/>
    <property type="match status" value="1"/>
</dbReference>
<accession>A0A9Q1L790</accession>
<dbReference type="FunFam" id="3.50.50.60:FF:000169">
    <property type="entry name" value="Flavin-containing monooxygenase"/>
    <property type="match status" value="1"/>
</dbReference>
<dbReference type="Pfam" id="PF00180">
    <property type="entry name" value="Iso_dh"/>
    <property type="match status" value="1"/>
</dbReference>
<comment type="similarity">
    <text evidence="2 6">Belongs to the FMO family.</text>
</comment>
<dbReference type="GO" id="GO:0004499">
    <property type="term" value="F:N,N-dimethylaniline monooxygenase activity"/>
    <property type="evidence" value="ECO:0007669"/>
    <property type="project" value="InterPro"/>
</dbReference>
<evidence type="ECO:0000256" key="2">
    <source>
        <dbReference type="ARBA" id="ARBA00009183"/>
    </source>
</evidence>
<keyword evidence="5 6" id="KW-0560">Oxidoreductase</keyword>
<evidence type="ECO:0000313" key="9">
    <source>
        <dbReference type="Proteomes" id="UP001152561"/>
    </source>
</evidence>
<evidence type="ECO:0000256" key="5">
    <source>
        <dbReference type="ARBA" id="ARBA00023002"/>
    </source>
</evidence>
<proteinExistence type="inferred from homology"/>
<dbReference type="GO" id="GO:0050660">
    <property type="term" value="F:flavin adenine dinucleotide binding"/>
    <property type="evidence" value="ECO:0007669"/>
    <property type="project" value="InterPro"/>
</dbReference>
<dbReference type="OrthoDB" id="66881at2759"/>
<dbReference type="EC" id="1.-.-.-" evidence="6"/>
<sequence length="615" mass="68991">MPFEYAFLNNRKKVTAVHKANIMKLADGLFLESFREVASKYPGIKYNEILVDNCCMQLESKPEQFDVMVTPNLYGNLVANTAAGIAGGTGVILGGNAGEDHAVFEQGASAGNVGNEKIMEPKKANPIALLLSSAMMFRHLQFPSFADRLETAVKRVIAEGKHRTKDVEAAVEGWSKPGVHLTICQTSRFSSPFKHFEPRTLNNKARAISSMLEDLSSWCAAHGSSWGWKWNVNVQDTRTLSTKAYQVEFVVVCVGRFSQVPNIPEFPPNKGPEAFEGEVIHSMDYSKMDSTTATNFVKGKHVAVVGFQKSGMDIAMECSTVNGIEHPCTVVIRTPHWNVPDHFPWGLSLGYLYLNRFSELMVHKPGEGLLLSLLATTLSPLRWAFSKFVESYIEHKHRLAKHGMVPEQSFLNELSSCSVSLVPEGFYHRVVEGSIKLIKKAENFGITKEGIVLEGQAEAIKSDLVILATGFKGIDKLKHIFESPKYQEFIAGSDDSAVPLYRECIHPRIPQLAIIGFSESITNLYTSEIRCRWLAELLDGNFKLPSIKVMGKDIAEWDKYKKRYSYGKYYRRSCIAALHIWHNDQLCKDMGWNPKRKKGLWAEWFEPYGPMDYAG</sequence>